<feature type="compositionally biased region" description="Basic and acidic residues" evidence="1">
    <location>
        <begin position="304"/>
        <end position="314"/>
    </location>
</feature>
<proteinExistence type="predicted"/>
<dbReference type="EMBL" id="FZNW01000057">
    <property type="protein sequence ID" value="SNR98581.1"/>
    <property type="molecule type" value="Genomic_DNA"/>
</dbReference>
<organism evidence="2 3">
    <name type="scientific">Haloechinothrix alba</name>
    <dbReference type="NCBI Taxonomy" id="664784"/>
    <lineage>
        <taxon>Bacteria</taxon>
        <taxon>Bacillati</taxon>
        <taxon>Actinomycetota</taxon>
        <taxon>Actinomycetes</taxon>
        <taxon>Pseudonocardiales</taxon>
        <taxon>Pseudonocardiaceae</taxon>
        <taxon>Haloechinothrix</taxon>
    </lineage>
</organism>
<reference evidence="2 3" key="1">
    <citation type="submission" date="2017-06" db="EMBL/GenBank/DDBJ databases">
        <authorList>
            <person name="Kim H.J."/>
            <person name="Triplett B.A."/>
        </authorList>
    </citation>
    <scope>NUCLEOTIDE SEQUENCE [LARGE SCALE GENOMIC DNA]</scope>
    <source>
        <strain evidence="2 3">DSM 45207</strain>
    </source>
</reference>
<feature type="region of interest" description="Disordered" evidence="1">
    <location>
        <begin position="121"/>
        <end position="156"/>
    </location>
</feature>
<accession>A0A239ATA9</accession>
<evidence type="ECO:0000313" key="2">
    <source>
        <dbReference type="EMBL" id="SNR98581.1"/>
    </source>
</evidence>
<name>A0A239ATA9_9PSEU</name>
<evidence type="ECO:0000313" key="3">
    <source>
        <dbReference type="Proteomes" id="UP000198348"/>
    </source>
</evidence>
<keyword evidence="3" id="KW-1185">Reference proteome</keyword>
<evidence type="ECO:0000256" key="1">
    <source>
        <dbReference type="SAM" id="MobiDB-lite"/>
    </source>
</evidence>
<sequence>MFLLGHVESLPSPGKDMLLTSQVLQLHCHDPIRTRARSRPGATSAQAGRTSVTVTVNFPTVTASPTSIGAPTSMSAATLPLVPVGAWSAPSAVSTTTPSAIPATDPVRPWAWPWWARSQLITPHPTAPNPSALANHDRRHGSQQQPKSSQHRRRGRALAGGVRLWCPFGTGFRALHPSFTQDRVQAVVGVGLCGVCAPEPVSATGVDVSETSRHVSGVARRLVAAARGCTARQCGSVTTRVGPGGLESLSRRARARADCDGERKRADWGVGTSKPVSLRRPARTMSGALAPEPASTDAVGTYSGRDRRLEHLPV</sequence>
<protein>
    <submittedName>
        <fullName evidence="2">Uncharacterized protein</fullName>
    </submittedName>
</protein>
<dbReference type="AlphaFoldDB" id="A0A239ATA9"/>
<feature type="region of interest" description="Disordered" evidence="1">
    <location>
        <begin position="265"/>
        <end position="314"/>
    </location>
</feature>
<dbReference type="Proteomes" id="UP000198348">
    <property type="component" value="Unassembled WGS sequence"/>
</dbReference>
<gene>
    <name evidence="2" type="ORF">SAMN06265360_1572</name>
</gene>